<proteinExistence type="inferred from homology"/>
<dbReference type="PROSITE" id="PS00710">
    <property type="entry name" value="PGM_PMM"/>
    <property type="match status" value="1"/>
</dbReference>
<dbReference type="GO" id="GO:0004614">
    <property type="term" value="F:phosphoglucomutase activity"/>
    <property type="evidence" value="ECO:0007669"/>
    <property type="project" value="UniProtKB-EC"/>
</dbReference>
<dbReference type="Pfam" id="PF00408">
    <property type="entry name" value="PGM_PMM_IV"/>
    <property type="match status" value="1"/>
</dbReference>
<dbReference type="SUPFAM" id="SSF55957">
    <property type="entry name" value="Phosphoglucomutase, C-terminal domain"/>
    <property type="match status" value="1"/>
</dbReference>
<keyword evidence="8 10" id="KW-0460">Magnesium</keyword>
<dbReference type="AlphaFoldDB" id="A0A1I3DLJ4"/>
<dbReference type="GO" id="GO:0000287">
    <property type="term" value="F:magnesium ion binding"/>
    <property type="evidence" value="ECO:0007669"/>
    <property type="project" value="InterPro"/>
</dbReference>
<accession>A0A1I3DLJ4</accession>
<dbReference type="EC" id="5.4.2.2" evidence="4"/>
<dbReference type="GO" id="GO:0008973">
    <property type="term" value="F:phosphopentomutase activity"/>
    <property type="evidence" value="ECO:0007669"/>
    <property type="project" value="TreeGrafter"/>
</dbReference>
<evidence type="ECO:0000256" key="7">
    <source>
        <dbReference type="ARBA" id="ARBA00022723"/>
    </source>
</evidence>
<dbReference type="Pfam" id="PF02879">
    <property type="entry name" value="PGM_PMM_II"/>
    <property type="match status" value="1"/>
</dbReference>
<comment type="cofactor">
    <cofactor evidence="2">
        <name>Mg(2+)</name>
        <dbReference type="ChEBI" id="CHEBI:18420"/>
    </cofactor>
</comment>
<evidence type="ECO:0000259" key="12">
    <source>
        <dbReference type="Pfam" id="PF02878"/>
    </source>
</evidence>
<dbReference type="InterPro" id="IPR005844">
    <property type="entry name" value="A-D-PHexomutase_a/b/a-I"/>
</dbReference>
<evidence type="ECO:0000256" key="10">
    <source>
        <dbReference type="RuleBase" id="RU004326"/>
    </source>
</evidence>
<comment type="similarity">
    <text evidence="3 10">Belongs to the phosphohexose mutase family.</text>
</comment>
<comment type="catalytic activity">
    <reaction evidence="1">
        <text>alpha-D-glucose 1-phosphate = alpha-D-glucose 6-phosphate</text>
        <dbReference type="Rhea" id="RHEA:23536"/>
        <dbReference type="ChEBI" id="CHEBI:58225"/>
        <dbReference type="ChEBI" id="CHEBI:58601"/>
        <dbReference type="EC" id="5.4.2.2"/>
    </reaction>
</comment>
<evidence type="ECO:0000259" key="13">
    <source>
        <dbReference type="Pfam" id="PF02879"/>
    </source>
</evidence>
<feature type="domain" description="Alpha-D-phosphohexomutase alpha/beta/alpha" evidence="13">
    <location>
        <begin position="205"/>
        <end position="301"/>
    </location>
</feature>
<evidence type="ECO:0000256" key="5">
    <source>
        <dbReference type="ARBA" id="ARBA00022526"/>
    </source>
</evidence>
<dbReference type="SUPFAM" id="SSF53738">
    <property type="entry name" value="Phosphoglucomutase, first 3 domains"/>
    <property type="match status" value="3"/>
</dbReference>
<evidence type="ECO:0000313" key="15">
    <source>
        <dbReference type="EMBL" id="SFH87595.1"/>
    </source>
</evidence>
<dbReference type="InterPro" id="IPR005843">
    <property type="entry name" value="A-D-PHexomutase_C"/>
</dbReference>
<dbReference type="EMBL" id="FOQE01000043">
    <property type="protein sequence ID" value="SFH87595.1"/>
    <property type="molecule type" value="Genomic_DNA"/>
</dbReference>
<evidence type="ECO:0000259" key="11">
    <source>
        <dbReference type="Pfam" id="PF00408"/>
    </source>
</evidence>
<keyword evidence="5" id="KW-0313">Glucose metabolism</keyword>
<name>A0A1I3DLJ4_9LACT</name>
<evidence type="ECO:0000256" key="9">
    <source>
        <dbReference type="ARBA" id="ARBA00023235"/>
    </source>
</evidence>
<dbReference type="InterPro" id="IPR016055">
    <property type="entry name" value="A-D-PHexomutase_a/b/a-I/II/III"/>
</dbReference>
<evidence type="ECO:0000256" key="6">
    <source>
        <dbReference type="ARBA" id="ARBA00022553"/>
    </source>
</evidence>
<dbReference type="Pfam" id="PF02880">
    <property type="entry name" value="PGM_PMM_III"/>
    <property type="match status" value="1"/>
</dbReference>
<dbReference type="GO" id="GO:0006006">
    <property type="term" value="P:glucose metabolic process"/>
    <property type="evidence" value="ECO:0007669"/>
    <property type="project" value="UniProtKB-KW"/>
</dbReference>
<organism evidence="15 16">
    <name type="scientific">Pisciglobus halotolerans</name>
    <dbReference type="NCBI Taxonomy" id="745365"/>
    <lineage>
        <taxon>Bacteria</taxon>
        <taxon>Bacillati</taxon>
        <taxon>Bacillota</taxon>
        <taxon>Bacilli</taxon>
        <taxon>Lactobacillales</taxon>
        <taxon>Carnobacteriaceae</taxon>
    </lineage>
</organism>
<keyword evidence="5" id="KW-0119">Carbohydrate metabolism</keyword>
<evidence type="ECO:0000313" key="16">
    <source>
        <dbReference type="Proteomes" id="UP000198668"/>
    </source>
</evidence>
<keyword evidence="7 10" id="KW-0479">Metal-binding</keyword>
<reference evidence="15 16" key="1">
    <citation type="submission" date="2016-10" db="EMBL/GenBank/DDBJ databases">
        <authorList>
            <person name="de Groot N.N."/>
        </authorList>
    </citation>
    <scope>NUCLEOTIDE SEQUENCE [LARGE SCALE GENOMIC DNA]</scope>
    <source>
        <strain evidence="15 16">DSM 27630</strain>
    </source>
</reference>
<evidence type="ECO:0000259" key="14">
    <source>
        <dbReference type="Pfam" id="PF02880"/>
    </source>
</evidence>
<dbReference type="OrthoDB" id="9806956at2"/>
<dbReference type="InterPro" id="IPR005845">
    <property type="entry name" value="A-D-PHexomutase_a/b/a-II"/>
</dbReference>
<evidence type="ECO:0000256" key="3">
    <source>
        <dbReference type="ARBA" id="ARBA00010231"/>
    </source>
</evidence>
<evidence type="ECO:0000256" key="4">
    <source>
        <dbReference type="ARBA" id="ARBA00012728"/>
    </source>
</evidence>
<dbReference type="Gene3D" id="3.30.310.50">
    <property type="entry name" value="Alpha-D-phosphohexomutase, C-terminal domain"/>
    <property type="match status" value="1"/>
</dbReference>
<keyword evidence="6" id="KW-0597">Phosphoprotein</keyword>
<dbReference type="Proteomes" id="UP000198668">
    <property type="component" value="Unassembled WGS sequence"/>
</dbReference>
<dbReference type="CDD" id="cd05799">
    <property type="entry name" value="PGM2"/>
    <property type="match status" value="1"/>
</dbReference>
<dbReference type="GO" id="GO:0006166">
    <property type="term" value="P:purine ribonucleoside salvage"/>
    <property type="evidence" value="ECO:0007669"/>
    <property type="project" value="TreeGrafter"/>
</dbReference>
<feature type="domain" description="Alpha-D-phosphohexomutase alpha/beta/alpha" evidence="12">
    <location>
        <begin position="39"/>
        <end position="175"/>
    </location>
</feature>
<sequence length="552" mass="62110">MNYKEKYQQWLNFDEKTRHELLNIHDEKEIEDCFYKDLSFGTGGLRGVMGAGSNRMNQYTVQKATLGLAHYINSMHEKKKSIVIAYDTRNHSKEFAEAAASVLCAEGIKVYLFEDVMPTPVLSFAVRYFKASAGIVITASHNPKEYNGYKVYNQYGGQLVPSEADHVIRYIEKIQDFSSIPTADLAECESSDSLVWIGEKVLDCFIQEVAKQSIDQNHSKNLKVVYTPLHGTGNIPVRKALDNFSVSVVKEQELPDGDFSTVRSPNPEERDALNLAIQQAKKEKADIVIGTDPDCDRIGVAVRHEDQYILLTGNQIGALLVDFVLSSKEVNEKSTLIKTIVTNDLGAEVALDHGLHVLNTLTGFKYIGEKMTEFNHNQTQEFVMGYEESYGYLVGTHARDKDAVVAARVICEMASVYKANKETLIDRIEKLYSKYGFYLDALDSFVLKGKDGAEKIQMLMAQLREQQNSFIPSTKAVLDYSSGIDSLPKENVLKFILLDDSWVAVRPSGTEPKIKVYYSIKEKDKVKAQHKLDQIREKFESLIVGVKETISV</sequence>
<evidence type="ECO:0000256" key="8">
    <source>
        <dbReference type="ARBA" id="ARBA00022842"/>
    </source>
</evidence>
<evidence type="ECO:0000256" key="1">
    <source>
        <dbReference type="ARBA" id="ARBA00000443"/>
    </source>
</evidence>
<feature type="domain" description="Alpha-D-phosphohexomutase C-terminal" evidence="11">
    <location>
        <begin position="493"/>
        <end position="528"/>
    </location>
</feature>
<feature type="domain" description="Alpha-D-phosphohexomutase alpha/beta/alpha" evidence="14">
    <location>
        <begin position="312"/>
        <end position="434"/>
    </location>
</feature>
<dbReference type="RefSeq" id="WP_092093508.1">
    <property type="nucleotide sequence ID" value="NZ_FOQE01000043.1"/>
</dbReference>
<dbReference type="InterPro" id="IPR005846">
    <property type="entry name" value="A-D-PHexomutase_a/b/a-III"/>
</dbReference>
<dbReference type="PANTHER" id="PTHR45745">
    <property type="entry name" value="PHOSPHOMANNOMUTASE 45A"/>
    <property type="match status" value="1"/>
</dbReference>
<dbReference type="InterPro" id="IPR016066">
    <property type="entry name" value="A-D-PHexomutase_CS"/>
</dbReference>
<keyword evidence="16" id="KW-1185">Reference proteome</keyword>
<keyword evidence="9" id="KW-0413">Isomerase</keyword>
<gene>
    <name evidence="15" type="ORF">SAMN04489868_1435</name>
</gene>
<dbReference type="InterPro" id="IPR036900">
    <property type="entry name" value="A-D-PHexomutase_C_sf"/>
</dbReference>
<evidence type="ECO:0000256" key="2">
    <source>
        <dbReference type="ARBA" id="ARBA00001946"/>
    </source>
</evidence>
<dbReference type="PANTHER" id="PTHR45745:SF1">
    <property type="entry name" value="PHOSPHOGLUCOMUTASE 2B-RELATED"/>
    <property type="match status" value="1"/>
</dbReference>
<dbReference type="Pfam" id="PF02878">
    <property type="entry name" value="PGM_PMM_I"/>
    <property type="match status" value="1"/>
</dbReference>
<protein>
    <recommendedName>
        <fullName evidence="4">phosphoglucomutase (alpha-D-glucose-1,6-bisphosphate-dependent)</fullName>
        <ecNumber evidence="4">5.4.2.2</ecNumber>
    </recommendedName>
</protein>
<dbReference type="Gene3D" id="3.40.120.10">
    <property type="entry name" value="Alpha-D-Glucose-1,6-Bisphosphate, subunit A, domain 3"/>
    <property type="match status" value="3"/>
</dbReference>